<comment type="caution">
    <text evidence="6">The sequence shown here is derived from an EMBL/GenBank/DDBJ whole genome shotgun (WGS) entry which is preliminary data.</text>
</comment>
<dbReference type="InterPro" id="IPR013708">
    <property type="entry name" value="Shikimate_DH-bd_N"/>
</dbReference>
<dbReference type="NCBIfam" id="NF001316">
    <property type="entry name" value="PRK00258.2-5"/>
    <property type="match status" value="1"/>
</dbReference>
<comment type="subunit">
    <text evidence="4">Homodimer.</text>
</comment>
<dbReference type="Pfam" id="PF08501">
    <property type="entry name" value="Shikimate_dh_N"/>
    <property type="match status" value="1"/>
</dbReference>
<dbReference type="Gene3D" id="3.40.50.720">
    <property type="entry name" value="NAD(P)-binding Rossmann-like Domain"/>
    <property type="match status" value="1"/>
</dbReference>
<dbReference type="EC" id="1.1.1.25" evidence="4"/>
<dbReference type="SUPFAM" id="SSF51735">
    <property type="entry name" value="NAD(P)-binding Rossmann-fold domains"/>
    <property type="match status" value="1"/>
</dbReference>
<reference evidence="7" key="2">
    <citation type="submission" date="2021-02" db="EMBL/GenBank/DDBJ databases">
        <title>Sulfurospirillum tamanensis sp. nov.</title>
        <authorList>
            <person name="Merkel A.Y."/>
        </authorList>
    </citation>
    <scope>NUCLEOTIDE SEQUENCE [LARGE SCALE GENOMIC DNA]</scope>
    <source>
        <strain evidence="7">T05b</strain>
    </source>
</reference>
<dbReference type="GO" id="GO:0004764">
    <property type="term" value="F:shikimate 3-dehydrogenase (NADP+) activity"/>
    <property type="evidence" value="ECO:0007669"/>
    <property type="project" value="UniProtKB-EC"/>
</dbReference>
<feature type="binding site" evidence="4">
    <location>
        <position position="208"/>
    </location>
    <ligand>
        <name>shikimate</name>
        <dbReference type="ChEBI" id="CHEBI:36208"/>
    </ligand>
</feature>
<dbReference type="InterPro" id="IPR036291">
    <property type="entry name" value="NAD(P)-bd_dom_sf"/>
</dbReference>
<keyword evidence="2 4" id="KW-0560">Oxidoreductase</keyword>
<keyword evidence="3 4" id="KW-0057">Aromatic amino acid biosynthesis</keyword>
<feature type="active site" description="Proton acceptor" evidence="4">
    <location>
        <position position="63"/>
    </location>
</feature>
<accession>A0ABS2WPU4</accession>
<feature type="binding site" evidence="4">
    <location>
        <position position="84"/>
    </location>
    <ligand>
        <name>shikimate</name>
        <dbReference type="ChEBI" id="CHEBI:36208"/>
    </ligand>
</feature>
<dbReference type="Gene3D" id="3.40.50.10860">
    <property type="entry name" value="Leucine Dehydrogenase, chain A, domain 1"/>
    <property type="match status" value="1"/>
</dbReference>
<evidence type="ECO:0000256" key="1">
    <source>
        <dbReference type="ARBA" id="ARBA00004871"/>
    </source>
</evidence>
<dbReference type="PANTHER" id="PTHR21089:SF1">
    <property type="entry name" value="BIFUNCTIONAL 3-DEHYDROQUINATE DEHYDRATASE_SHIKIMATE DEHYDROGENASE, CHLOROPLASTIC"/>
    <property type="match status" value="1"/>
</dbReference>
<reference evidence="6 7" key="1">
    <citation type="submission" date="2021-02" db="EMBL/GenBank/DDBJ databases">
        <title>Sulfurospirillum tamanensis sp. nov.</title>
        <authorList>
            <person name="Frolova A."/>
            <person name="Merkel A."/>
            <person name="Slobodkin A."/>
        </authorList>
    </citation>
    <scope>NUCLEOTIDE SEQUENCE [LARGE SCALE GENOMIC DNA]</scope>
    <source>
        <strain evidence="6 7">T05b</strain>
    </source>
</reference>
<keyword evidence="4" id="KW-0521">NADP</keyword>
<comment type="similarity">
    <text evidence="4">Belongs to the shikimate dehydrogenase family.</text>
</comment>
<dbReference type="InterPro" id="IPR046346">
    <property type="entry name" value="Aminoacid_DH-like_N_sf"/>
</dbReference>
<evidence type="ECO:0000256" key="4">
    <source>
        <dbReference type="HAMAP-Rule" id="MF_00222"/>
    </source>
</evidence>
<dbReference type="CDD" id="cd01065">
    <property type="entry name" value="NAD_bind_Shikimate_DH"/>
    <property type="match status" value="1"/>
</dbReference>
<keyword evidence="7" id="KW-1185">Reference proteome</keyword>
<comment type="pathway">
    <text evidence="1 4">Metabolic intermediate biosynthesis; chorismate biosynthesis; chorismate from D-erythrose 4-phosphate and phosphoenolpyruvate: step 4/7.</text>
</comment>
<comment type="caution">
    <text evidence="4">Lacks conserved residue(s) required for the propagation of feature annotation.</text>
</comment>
<dbReference type="PANTHER" id="PTHR21089">
    <property type="entry name" value="SHIKIMATE DEHYDROGENASE"/>
    <property type="match status" value="1"/>
</dbReference>
<comment type="function">
    <text evidence="4">Involved in the biosynthesis of the chorismate, which leads to the biosynthesis of aromatic amino acids. Catalyzes the reversible NADPH linked reduction of 3-dehydroshikimate (DHSA) to yield shikimate (SA).</text>
</comment>
<proteinExistence type="inferred from homology"/>
<feature type="binding site" evidence="4">
    <location>
        <position position="227"/>
    </location>
    <ligand>
        <name>NADP(+)</name>
        <dbReference type="ChEBI" id="CHEBI:58349"/>
    </ligand>
</feature>
<reference evidence="6 7" key="3">
    <citation type="submission" date="2021-02" db="EMBL/GenBank/DDBJ databases">
        <authorList>
            <person name="Merkel A.Y."/>
        </authorList>
    </citation>
    <scope>NUCLEOTIDE SEQUENCE [LARGE SCALE GENOMIC DNA]</scope>
    <source>
        <strain evidence="6 7">T05b</strain>
    </source>
</reference>
<feature type="binding site" evidence="4">
    <location>
        <position position="99"/>
    </location>
    <ligand>
        <name>shikimate</name>
        <dbReference type="ChEBI" id="CHEBI:36208"/>
    </ligand>
</feature>
<dbReference type="EMBL" id="JAFHKK010000003">
    <property type="protein sequence ID" value="MBN2963655.1"/>
    <property type="molecule type" value="Genomic_DNA"/>
</dbReference>
<feature type="binding site" evidence="4">
    <location>
        <position position="206"/>
    </location>
    <ligand>
        <name>NADP(+)</name>
        <dbReference type="ChEBI" id="CHEBI:58349"/>
    </ligand>
</feature>
<organism evidence="6 7">
    <name type="scientific">Sulfurospirillum tamanense</name>
    <dbReference type="NCBI Taxonomy" id="2813362"/>
    <lineage>
        <taxon>Bacteria</taxon>
        <taxon>Pseudomonadati</taxon>
        <taxon>Campylobacterota</taxon>
        <taxon>Epsilonproteobacteria</taxon>
        <taxon>Campylobacterales</taxon>
        <taxon>Sulfurospirillaceae</taxon>
        <taxon>Sulfurospirillum</taxon>
    </lineage>
</organism>
<comment type="catalytic activity">
    <reaction evidence="4">
        <text>shikimate + NADP(+) = 3-dehydroshikimate + NADPH + H(+)</text>
        <dbReference type="Rhea" id="RHEA:17737"/>
        <dbReference type="ChEBI" id="CHEBI:15378"/>
        <dbReference type="ChEBI" id="CHEBI:16630"/>
        <dbReference type="ChEBI" id="CHEBI:36208"/>
        <dbReference type="ChEBI" id="CHEBI:57783"/>
        <dbReference type="ChEBI" id="CHEBI:58349"/>
        <dbReference type="EC" id="1.1.1.25"/>
    </reaction>
</comment>
<evidence type="ECO:0000313" key="6">
    <source>
        <dbReference type="EMBL" id="MBN2963655.1"/>
    </source>
</evidence>
<gene>
    <name evidence="4" type="primary">aroE</name>
    <name evidence="6" type="ORF">JWV37_02590</name>
</gene>
<sequence>MTLYSLFGNPVSHSLSPRMHNLAFTRLGIDGAYIRTPLEDGAHLREVFLNQKLDGANVTVPHKEAAFRACDTVLGIATSIKAINTLIYTKGAITGYNTDAPGFLRAIASFGIVRTALILGAGGTAKALAFALKSTGIAPVILNRSAPKLDAFIAEGFTCFTHENFSPASFDLIVNTTSAGLSDEAFPTPEALLKTLFNKATYAFEVIYKPTPFLALAKAHGLTCKDGKEMLLWQGVLAFNLFHHNTLAEEKIADAMREALRLSS</sequence>
<feature type="binding site" evidence="4">
    <location>
        <position position="59"/>
    </location>
    <ligand>
        <name>shikimate</name>
        <dbReference type="ChEBI" id="CHEBI:36208"/>
    </ligand>
</feature>
<evidence type="ECO:0000259" key="5">
    <source>
        <dbReference type="Pfam" id="PF08501"/>
    </source>
</evidence>
<feature type="binding site" evidence="4">
    <location>
        <begin position="14"/>
        <end position="16"/>
    </location>
    <ligand>
        <name>shikimate</name>
        <dbReference type="ChEBI" id="CHEBI:36208"/>
    </ligand>
</feature>
<feature type="binding site" evidence="4">
    <location>
        <position position="234"/>
    </location>
    <ligand>
        <name>shikimate</name>
        <dbReference type="ChEBI" id="CHEBI:36208"/>
    </ligand>
</feature>
<feature type="domain" description="Shikimate dehydrogenase substrate binding N-terminal" evidence="5">
    <location>
        <begin position="6"/>
        <end position="86"/>
    </location>
</feature>
<dbReference type="Proteomes" id="UP000703590">
    <property type="component" value="Unassembled WGS sequence"/>
</dbReference>
<dbReference type="RefSeq" id="WP_205458090.1">
    <property type="nucleotide sequence ID" value="NZ_JAFHKK010000003.1"/>
</dbReference>
<keyword evidence="4" id="KW-0028">Amino-acid biosynthesis</keyword>
<protein>
    <recommendedName>
        <fullName evidence="4">Shikimate dehydrogenase (NADP(+))</fullName>
        <shortName evidence="4">SDH</shortName>
        <ecNumber evidence="4">1.1.1.25</ecNumber>
    </recommendedName>
</protein>
<dbReference type="SUPFAM" id="SSF53223">
    <property type="entry name" value="Aminoacid dehydrogenase-like, N-terminal domain"/>
    <property type="match status" value="1"/>
</dbReference>
<evidence type="ECO:0000256" key="2">
    <source>
        <dbReference type="ARBA" id="ARBA00023002"/>
    </source>
</evidence>
<dbReference type="InterPro" id="IPR022893">
    <property type="entry name" value="Shikimate_DH_fam"/>
</dbReference>
<dbReference type="HAMAP" id="MF_00222">
    <property type="entry name" value="Shikimate_DH_AroE"/>
    <property type="match status" value="1"/>
</dbReference>
<name>A0ABS2WPU4_9BACT</name>
<evidence type="ECO:0000256" key="3">
    <source>
        <dbReference type="ARBA" id="ARBA00023141"/>
    </source>
</evidence>
<evidence type="ECO:0000313" key="7">
    <source>
        <dbReference type="Proteomes" id="UP000703590"/>
    </source>
</evidence>